<keyword evidence="4" id="KW-1185">Reference proteome</keyword>
<keyword evidence="2" id="KW-0732">Signal</keyword>
<sequence>MRQLIFLTFLLLPAAGFDSTLKYGCSNSHCSFQLVVPQIVAEFIDENELSLTVNKINLNLLALSATVNQTVDNNVASFKTKFNNQYEPINQNASDTLKSVDQLNSDTNYLAYKTNHSLSVSAALANSIDCFKNVSAFSYLCYSPPQPLSTTIRTTVFTTARTAASDATEPTEKPVTDGSTATTVTDGSTATTVTDGSTATTVTDGSTATTVTDSSTATTVTTVSKGSGEENSF</sequence>
<feature type="region of interest" description="Disordered" evidence="1">
    <location>
        <begin position="163"/>
        <end position="233"/>
    </location>
</feature>
<dbReference type="AlphaFoldDB" id="A0A8S1FDI4"/>
<accession>A0A8S1FDI4</accession>
<evidence type="ECO:0000313" key="3">
    <source>
        <dbReference type="EMBL" id="CAB3411451.1"/>
    </source>
</evidence>
<feature type="compositionally biased region" description="Low complexity" evidence="1">
    <location>
        <begin position="176"/>
        <end position="224"/>
    </location>
</feature>
<evidence type="ECO:0000256" key="1">
    <source>
        <dbReference type="SAM" id="MobiDB-lite"/>
    </source>
</evidence>
<feature type="signal peptide" evidence="2">
    <location>
        <begin position="1"/>
        <end position="16"/>
    </location>
</feature>
<dbReference type="Proteomes" id="UP000494206">
    <property type="component" value="Unassembled WGS sequence"/>
</dbReference>
<evidence type="ECO:0008006" key="5">
    <source>
        <dbReference type="Google" id="ProtNLM"/>
    </source>
</evidence>
<name>A0A8S1FDI4_9PELO</name>
<dbReference type="OrthoDB" id="5865544at2759"/>
<evidence type="ECO:0000256" key="2">
    <source>
        <dbReference type="SAM" id="SignalP"/>
    </source>
</evidence>
<reference evidence="3 4" key="1">
    <citation type="submission" date="2020-04" db="EMBL/GenBank/DDBJ databases">
        <authorList>
            <person name="Laetsch R D."/>
            <person name="Stevens L."/>
            <person name="Kumar S."/>
            <person name="Blaxter L. M."/>
        </authorList>
    </citation>
    <scope>NUCLEOTIDE SEQUENCE [LARGE SCALE GENOMIC DNA]</scope>
</reference>
<gene>
    <name evidence="3" type="ORF">CBOVIS_LOCUS12842</name>
</gene>
<proteinExistence type="predicted"/>
<evidence type="ECO:0000313" key="4">
    <source>
        <dbReference type="Proteomes" id="UP000494206"/>
    </source>
</evidence>
<comment type="caution">
    <text evidence="3">The sequence shown here is derived from an EMBL/GenBank/DDBJ whole genome shotgun (WGS) entry which is preliminary data.</text>
</comment>
<protein>
    <recommendedName>
        <fullName evidence="5">DUF281 domain-containing protein</fullName>
    </recommendedName>
</protein>
<organism evidence="3 4">
    <name type="scientific">Caenorhabditis bovis</name>
    <dbReference type="NCBI Taxonomy" id="2654633"/>
    <lineage>
        <taxon>Eukaryota</taxon>
        <taxon>Metazoa</taxon>
        <taxon>Ecdysozoa</taxon>
        <taxon>Nematoda</taxon>
        <taxon>Chromadorea</taxon>
        <taxon>Rhabditida</taxon>
        <taxon>Rhabditina</taxon>
        <taxon>Rhabditomorpha</taxon>
        <taxon>Rhabditoidea</taxon>
        <taxon>Rhabditidae</taxon>
        <taxon>Peloderinae</taxon>
        <taxon>Caenorhabditis</taxon>
    </lineage>
</organism>
<feature type="chain" id="PRO_5035735351" description="DUF281 domain-containing protein" evidence="2">
    <location>
        <begin position="17"/>
        <end position="233"/>
    </location>
</feature>
<dbReference type="EMBL" id="CADEPM010000013">
    <property type="protein sequence ID" value="CAB3411451.1"/>
    <property type="molecule type" value="Genomic_DNA"/>
</dbReference>